<evidence type="ECO:0000259" key="1">
    <source>
        <dbReference type="Pfam" id="PF24764"/>
    </source>
</evidence>
<reference evidence="2" key="1">
    <citation type="submission" date="2023-03" db="EMBL/GenBank/DDBJ databases">
        <title>Massive genome expansion in bonnet fungi (Mycena s.s.) driven by repeated elements and novel gene families across ecological guilds.</title>
        <authorList>
            <consortium name="Lawrence Berkeley National Laboratory"/>
            <person name="Harder C.B."/>
            <person name="Miyauchi S."/>
            <person name="Viragh M."/>
            <person name="Kuo A."/>
            <person name="Thoen E."/>
            <person name="Andreopoulos B."/>
            <person name="Lu D."/>
            <person name="Skrede I."/>
            <person name="Drula E."/>
            <person name="Henrissat B."/>
            <person name="Morin E."/>
            <person name="Kohler A."/>
            <person name="Barry K."/>
            <person name="LaButti K."/>
            <person name="Morin E."/>
            <person name="Salamov A."/>
            <person name="Lipzen A."/>
            <person name="Mereny Z."/>
            <person name="Hegedus B."/>
            <person name="Baldrian P."/>
            <person name="Stursova M."/>
            <person name="Weitz H."/>
            <person name="Taylor A."/>
            <person name="Grigoriev I.V."/>
            <person name="Nagy L.G."/>
            <person name="Martin F."/>
            <person name="Kauserud H."/>
        </authorList>
    </citation>
    <scope>NUCLEOTIDE SEQUENCE</scope>
    <source>
        <strain evidence="2">CBHHK188m</strain>
    </source>
</reference>
<comment type="caution">
    <text evidence="2">The sequence shown here is derived from an EMBL/GenBank/DDBJ whole genome shotgun (WGS) entry which is preliminary data.</text>
</comment>
<evidence type="ECO:0000313" key="2">
    <source>
        <dbReference type="EMBL" id="KAJ7780762.1"/>
    </source>
</evidence>
<dbReference type="Pfam" id="PF24764">
    <property type="entry name" value="rva_4"/>
    <property type="match status" value="1"/>
</dbReference>
<dbReference type="EMBL" id="JARJLG010000005">
    <property type="protein sequence ID" value="KAJ7780762.1"/>
    <property type="molecule type" value="Genomic_DNA"/>
</dbReference>
<accession>A0AAD7NYS7</accession>
<keyword evidence="3" id="KW-1185">Reference proteome</keyword>
<protein>
    <recommendedName>
        <fullName evidence="1">Integrase core domain-containing protein</fullName>
    </recommendedName>
</protein>
<evidence type="ECO:0000313" key="3">
    <source>
        <dbReference type="Proteomes" id="UP001215280"/>
    </source>
</evidence>
<sequence>METEGGIGRGSYIWGRSVHNTCIECLWYNVTHGFSQKWKNFFTNLELTHSLNPTLPTHTHIWLLHHLFLPTINTNAQEWAQAWNSHNLQIYYERTCLPRDIFPFGLLQDGPWGLKHMVQPIDELVNDLQTYGIDWEVANNTLLINHLLCENPHKWEEHNPFATGPETHSHVSCEPPNSPFTPAQIAHLDQRLAAVVDLHSRNMGVHRLVWQEAFRICNKFYQP</sequence>
<gene>
    <name evidence="2" type="ORF">DFH07DRAFT_865221</name>
</gene>
<name>A0AAD7NYS7_9AGAR</name>
<feature type="domain" description="Integrase core" evidence="1">
    <location>
        <begin position="1"/>
        <end position="108"/>
    </location>
</feature>
<organism evidence="2 3">
    <name type="scientific">Mycena maculata</name>
    <dbReference type="NCBI Taxonomy" id="230809"/>
    <lineage>
        <taxon>Eukaryota</taxon>
        <taxon>Fungi</taxon>
        <taxon>Dikarya</taxon>
        <taxon>Basidiomycota</taxon>
        <taxon>Agaricomycotina</taxon>
        <taxon>Agaricomycetes</taxon>
        <taxon>Agaricomycetidae</taxon>
        <taxon>Agaricales</taxon>
        <taxon>Marasmiineae</taxon>
        <taxon>Mycenaceae</taxon>
        <taxon>Mycena</taxon>
    </lineage>
</organism>
<proteinExistence type="predicted"/>
<dbReference type="AlphaFoldDB" id="A0AAD7NYS7"/>
<dbReference type="Proteomes" id="UP001215280">
    <property type="component" value="Unassembled WGS sequence"/>
</dbReference>
<dbReference type="InterPro" id="IPR058913">
    <property type="entry name" value="Integrase_dom_put"/>
</dbReference>